<evidence type="ECO:0000313" key="2">
    <source>
        <dbReference type="Proteomes" id="UP000682811"/>
    </source>
</evidence>
<gene>
    <name evidence="1" type="ORF">J34TS1_50680</name>
</gene>
<protein>
    <submittedName>
        <fullName evidence="1">Uncharacterized protein</fullName>
    </submittedName>
</protein>
<dbReference type="Proteomes" id="UP000682811">
    <property type="component" value="Unassembled WGS sequence"/>
</dbReference>
<sequence length="54" mass="6059">MPDGSAAGVLPEFSLRLLIMLTPSYSGFLSLDQSRHSLCQNWINYVMMGQIKLK</sequence>
<evidence type="ECO:0000313" key="1">
    <source>
        <dbReference type="EMBL" id="GIO50303.1"/>
    </source>
</evidence>
<name>A0A919YIQ0_9BACL</name>
<dbReference type="AlphaFoldDB" id="A0A919YIQ0"/>
<keyword evidence="2" id="KW-1185">Reference proteome</keyword>
<accession>A0A919YIQ0</accession>
<dbReference type="EMBL" id="BORT01000030">
    <property type="protein sequence ID" value="GIO50303.1"/>
    <property type="molecule type" value="Genomic_DNA"/>
</dbReference>
<comment type="caution">
    <text evidence="1">The sequence shown here is derived from an EMBL/GenBank/DDBJ whole genome shotgun (WGS) entry which is preliminary data.</text>
</comment>
<organism evidence="1 2">
    <name type="scientific">Paenibacillus azoreducens</name>
    <dbReference type="NCBI Taxonomy" id="116718"/>
    <lineage>
        <taxon>Bacteria</taxon>
        <taxon>Bacillati</taxon>
        <taxon>Bacillota</taxon>
        <taxon>Bacilli</taxon>
        <taxon>Bacillales</taxon>
        <taxon>Paenibacillaceae</taxon>
        <taxon>Paenibacillus</taxon>
    </lineage>
</organism>
<proteinExistence type="predicted"/>
<reference evidence="1 2" key="1">
    <citation type="submission" date="2021-03" db="EMBL/GenBank/DDBJ databases">
        <title>Antimicrobial resistance genes in bacteria isolated from Japanese honey, and their potential for conferring macrolide and lincosamide resistance in the American foulbrood pathogen Paenibacillus larvae.</title>
        <authorList>
            <person name="Okamoto M."/>
            <person name="Kumagai M."/>
            <person name="Kanamori H."/>
            <person name="Takamatsu D."/>
        </authorList>
    </citation>
    <scope>NUCLEOTIDE SEQUENCE [LARGE SCALE GENOMIC DNA]</scope>
    <source>
        <strain evidence="1 2">J34TS1</strain>
    </source>
</reference>